<feature type="domain" description="ZZ-type" evidence="5">
    <location>
        <begin position="216"/>
        <end position="242"/>
    </location>
</feature>
<dbReference type="Pfam" id="PF05485">
    <property type="entry name" value="THAP"/>
    <property type="match status" value="1"/>
</dbReference>
<dbReference type="InterPro" id="IPR052260">
    <property type="entry name" value="Autophagy_Rcpt_SigReg"/>
</dbReference>
<evidence type="ECO:0000256" key="1">
    <source>
        <dbReference type="ARBA" id="ARBA00022723"/>
    </source>
</evidence>
<dbReference type="Gene3D" id="3.30.60.90">
    <property type="match status" value="1"/>
</dbReference>
<evidence type="ECO:0000313" key="6">
    <source>
        <dbReference type="EMBL" id="CAH0687161.1"/>
    </source>
</evidence>
<keyword evidence="2" id="KW-0863">Zinc-finger</keyword>
<dbReference type="InterPro" id="IPR038441">
    <property type="entry name" value="THAP_Znf_sf"/>
</dbReference>
<reference evidence="6" key="1">
    <citation type="submission" date="2021-12" db="EMBL/GenBank/DDBJ databases">
        <authorList>
            <person name="King R."/>
        </authorList>
    </citation>
    <scope>NUCLEOTIDE SEQUENCE</scope>
</reference>
<evidence type="ECO:0000313" key="7">
    <source>
        <dbReference type="Proteomes" id="UP001153292"/>
    </source>
</evidence>
<protein>
    <recommendedName>
        <fullName evidence="5">ZZ-type domain-containing protein</fullName>
    </recommendedName>
</protein>
<accession>A0ABN8EEA7</accession>
<dbReference type="PANTHER" id="PTHR15090">
    <property type="entry name" value="SEQUESTOSOME 1-RELATED"/>
    <property type="match status" value="1"/>
</dbReference>
<keyword evidence="3" id="KW-0862">Zinc</keyword>
<dbReference type="PROSITE" id="PS01357">
    <property type="entry name" value="ZF_ZZ_1"/>
    <property type="match status" value="1"/>
</dbReference>
<feature type="non-terminal residue" evidence="6">
    <location>
        <position position="1"/>
    </location>
</feature>
<dbReference type="Proteomes" id="UP001153292">
    <property type="component" value="Chromosome 24"/>
</dbReference>
<keyword evidence="7" id="KW-1185">Reference proteome</keyword>
<keyword evidence="4" id="KW-0238">DNA-binding</keyword>
<evidence type="ECO:0000256" key="3">
    <source>
        <dbReference type="ARBA" id="ARBA00022833"/>
    </source>
</evidence>
<sequence length="449" mass="51514">EHCHVRRETGSRSAVLKFRARGVHPARRILVSRSLTIIVFYKEKSVNMVYCTVCLNNNRTKKNISFFNYPKDSTRRQEWLKAVGREDLLSKLADEKTRQQYRVCEVHFEPSCFKYSKNKNVKYLFDTALPTLNLPSNPGTSSSSSQCEKIIYVQERQNIQFTPIAQISSNLKIPLRKRDILRDQKQTCERKSVHTTLLLSADDTDDAPVEHQDIICNNCSNTIIGFRYKCVTCVDYDLCPKCEMSETHAQHYMLRIPRPTKFKIVDDLTKKWKDFFKAEHIRPDCRETTDYSSCDSSDDEPITKYSKQYDSGVDLSEDVKETLRKEVARVLKIKDFSKTKKAREKTLLKRSAGGTATHPIKKQKADPLPVTDKIASTDSSAGPAVPEVAFADVNQLGDQVDVKYEVPMSSGNIEDFVQPMMHVKLSDDLTELMIEMTQNGQRTVYKYSD</sequence>
<dbReference type="InterPro" id="IPR006612">
    <property type="entry name" value="THAP_Znf"/>
</dbReference>
<name>A0ABN8EEA7_CHISP</name>
<dbReference type="SMART" id="SM00692">
    <property type="entry name" value="DM3"/>
    <property type="match status" value="1"/>
</dbReference>
<dbReference type="SMART" id="SM00291">
    <property type="entry name" value="ZnF_ZZ"/>
    <property type="match status" value="1"/>
</dbReference>
<dbReference type="SMART" id="SM00980">
    <property type="entry name" value="THAP"/>
    <property type="match status" value="1"/>
</dbReference>
<evidence type="ECO:0000259" key="5">
    <source>
        <dbReference type="PROSITE" id="PS01357"/>
    </source>
</evidence>
<gene>
    <name evidence="6" type="ORF">CHILSU_LOCUS6852</name>
</gene>
<dbReference type="SUPFAM" id="SSF57716">
    <property type="entry name" value="Glucocorticoid receptor-like (DNA-binding domain)"/>
    <property type="match status" value="1"/>
</dbReference>
<evidence type="ECO:0000256" key="4">
    <source>
        <dbReference type="ARBA" id="ARBA00023125"/>
    </source>
</evidence>
<dbReference type="InterPro" id="IPR000433">
    <property type="entry name" value="Znf_ZZ"/>
</dbReference>
<dbReference type="Gene3D" id="6.20.210.20">
    <property type="entry name" value="THAP domain"/>
    <property type="match status" value="1"/>
</dbReference>
<evidence type="ECO:0000256" key="2">
    <source>
        <dbReference type="ARBA" id="ARBA00022771"/>
    </source>
</evidence>
<proteinExistence type="predicted"/>
<dbReference type="EMBL" id="OU963917">
    <property type="protein sequence ID" value="CAH0687161.1"/>
    <property type="molecule type" value="Genomic_DNA"/>
</dbReference>
<organism evidence="6 7">
    <name type="scientific">Chilo suppressalis</name>
    <name type="common">Asiatic rice borer moth</name>
    <dbReference type="NCBI Taxonomy" id="168631"/>
    <lineage>
        <taxon>Eukaryota</taxon>
        <taxon>Metazoa</taxon>
        <taxon>Ecdysozoa</taxon>
        <taxon>Arthropoda</taxon>
        <taxon>Hexapoda</taxon>
        <taxon>Insecta</taxon>
        <taxon>Pterygota</taxon>
        <taxon>Neoptera</taxon>
        <taxon>Endopterygota</taxon>
        <taxon>Lepidoptera</taxon>
        <taxon>Glossata</taxon>
        <taxon>Ditrysia</taxon>
        <taxon>Pyraloidea</taxon>
        <taxon>Crambidae</taxon>
        <taxon>Crambinae</taxon>
        <taxon>Chilo</taxon>
    </lineage>
</organism>
<dbReference type="CDD" id="cd02340">
    <property type="entry name" value="ZZ_NBR1_like"/>
    <property type="match status" value="1"/>
</dbReference>
<keyword evidence="1" id="KW-0479">Metal-binding</keyword>
<dbReference type="Pfam" id="PF00569">
    <property type="entry name" value="ZZ"/>
    <property type="match status" value="1"/>
</dbReference>
<dbReference type="InterPro" id="IPR043145">
    <property type="entry name" value="Znf_ZZ_sf"/>
</dbReference>
<dbReference type="SUPFAM" id="SSF57850">
    <property type="entry name" value="RING/U-box"/>
    <property type="match status" value="1"/>
</dbReference>